<evidence type="ECO:0000256" key="2">
    <source>
        <dbReference type="ARBA" id="ARBA00022857"/>
    </source>
</evidence>
<dbReference type="PANTHER" id="PTHR47706:SF4">
    <property type="entry name" value="NMRA-LIKE DOMAIN-CONTAINING PROTEIN"/>
    <property type="match status" value="1"/>
</dbReference>
<dbReference type="InterPro" id="IPR008030">
    <property type="entry name" value="NmrA-like"/>
</dbReference>
<keyword evidence="3" id="KW-0560">Oxidoreductase</keyword>
<evidence type="ECO:0000256" key="3">
    <source>
        <dbReference type="ARBA" id="ARBA00023002"/>
    </source>
</evidence>
<gene>
    <name evidence="5" type="ORF">Sste5346_004079</name>
</gene>
<dbReference type="SUPFAM" id="SSF51735">
    <property type="entry name" value="NAD(P)-binding Rossmann-fold domains"/>
    <property type="match status" value="1"/>
</dbReference>
<keyword evidence="6" id="KW-1185">Reference proteome</keyword>
<protein>
    <recommendedName>
        <fullName evidence="4">NmrA-like domain-containing protein</fullName>
    </recommendedName>
</protein>
<dbReference type="PANTHER" id="PTHR47706">
    <property type="entry name" value="NMRA-LIKE FAMILY PROTEIN"/>
    <property type="match status" value="1"/>
</dbReference>
<reference evidence="5 6" key="1">
    <citation type="journal article" date="2024" name="IMA Fungus">
        <title>IMA Genome - F19 : A genome assembly and annotation guide to empower mycologists, including annotated draft genome sequences of Ceratocystis pirilliformis, Diaporthe australafricana, Fusarium ophioides, Paecilomyces lecythidis, and Sporothrix stenoceras.</title>
        <authorList>
            <person name="Aylward J."/>
            <person name="Wilson A.M."/>
            <person name="Visagie C.M."/>
            <person name="Spraker J."/>
            <person name="Barnes I."/>
            <person name="Buitendag C."/>
            <person name="Ceriani C."/>
            <person name="Del Mar Angel L."/>
            <person name="du Plessis D."/>
            <person name="Fuchs T."/>
            <person name="Gasser K."/>
            <person name="Kramer D."/>
            <person name="Li W."/>
            <person name="Munsamy K."/>
            <person name="Piso A."/>
            <person name="Price J.L."/>
            <person name="Sonnekus B."/>
            <person name="Thomas C."/>
            <person name="van der Nest A."/>
            <person name="van Dijk A."/>
            <person name="van Heerden A."/>
            <person name="van Vuuren N."/>
            <person name="Yilmaz N."/>
            <person name="Duong T.A."/>
            <person name="van der Merwe N.A."/>
            <person name="Wingfield M.J."/>
            <person name="Wingfield B.D."/>
        </authorList>
    </citation>
    <scope>NUCLEOTIDE SEQUENCE [LARGE SCALE GENOMIC DNA]</scope>
    <source>
        <strain evidence="5 6">CMW 5346</strain>
    </source>
</reference>
<name>A0ABR3ZBZ2_9PEZI</name>
<dbReference type="Gene3D" id="3.40.50.720">
    <property type="entry name" value="NAD(P)-binding Rossmann-like Domain"/>
    <property type="match status" value="1"/>
</dbReference>
<dbReference type="InterPro" id="IPR036291">
    <property type="entry name" value="NAD(P)-bd_dom_sf"/>
</dbReference>
<dbReference type="Proteomes" id="UP001583186">
    <property type="component" value="Unassembled WGS sequence"/>
</dbReference>
<dbReference type="EMBL" id="JAWCUI010000019">
    <property type="protein sequence ID" value="KAL1897343.1"/>
    <property type="molecule type" value="Genomic_DNA"/>
</dbReference>
<keyword evidence="2" id="KW-0521">NADP</keyword>
<feature type="domain" description="NmrA-like" evidence="4">
    <location>
        <begin position="3"/>
        <end position="158"/>
    </location>
</feature>
<comment type="similarity">
    <text evidence="1">Belongs to the NmrA-type oxidoreductase family. Isoflavone reductase subfamily.</text>
</comment>
<evidence type="ECO:0000259" key="4">
    <source>
        <dbReference type="Pfam" id="PF05368"/>
    </source>
</evidence>
<accession>A0ABR3ZBZ2</accession>
<sequence>MVKVVVTGANSGLALEVLDALAEGKHEILALARRDPSSFPQQTGVTWAQTSYKDKDELVKLFKGADVVLNFIVLNGDPGNEVSIRIIDAVVEAGVPRYAPSEWAMGSKLKDVIDVVPWYQGKLDVQKYLADLNKDKKVLEYTLFQVGMFLEYAAYPRALSKHVPPLPTIWQLNDARLVGIKGHENDQVTVTSVKDIAKVVRGAVEYKGAWPVVGGIQGQNISLVEFKSAVEKALAEGKGPGILPAGTKTLKVDLADEAVLAQGTLDVEMPLIMHPSIPEEMRAVWHAPGWTGSLLATARGAWNSSDEWNKLLPDVKFTTIDDFIDAILKNE</sequence>
<comment type="caution">
    <text evidence="5">The sequence shown here is derived from an EMBL/GenBank/DDBJ whole genome shotgun (WGS) entry which is preliminary data.</text>
</comment>
<evidence type="ECO:0000313" key="5">
    <source>
        <dbReference type="EMBL" id="KAL1897343.1"/>
    </source>
</evidence>
<evidence type="ECO:0000256" key="1">
    <source>
        <dbReference type="ARBA" id="ARBA00005725"/>
    </source>
</evidence>
<organism evidence="5 6">
    <name type="scientific">Sporothrix stenoceras</name>
    <dbReference type="NCBI Taxonomy" id="5173"/>
    <lineage>
        <taxon>Eukaryota</taxon>
        <taxon>Fungi</taxon>
        <taxon>Dikarya</taxon>
        <taxon>Ascomycota</taxon>
        <taxon>Pezizomycotina</taxon>
        <taxon>Sordariomycetes</taxon>
        <taxon>Sordariomycetidae</taxon>
        <taxon>Ophiostomatales</taxon>
        <taxon>Ophiostomataceae</taxon>
        <taxon>Sporothrix</taxon>
    </lineage>
</organism>
<dbReference type="InterPro" id="IPR051609">
    <property type="entry name" value="NmrA/Isoflavone_reductase-like"/>
</dbReference>
<evidence type="ECO:0000313" key="6">
    <source>
        <dbReference type="Proteomes" id="UP001583186"/>
    </source>
</evidence>
<dbReference type="Pfam" id="PF05368">
    <property type="entry name" value="NmrA"/>
    <property type="match status" value="1"/>
</dbReference>
<proteinExistence type="inferred from homology"/>